<evidence type="ECO:0000313" key="4">
    <source>
        <dbReference type="EMBL" id="KAF3704745.1"/>
    </source>
</evidence>
<feature type="region of interest" description="Disordered" evidence="2">
    <location>
        <begin position="133"/>
        <end position="157"/>
    </location>
</feature>
<evidence type="ECO:0000313" key="5">
    <source>
        <dbReference type="Proteomes" id="UP000503349"/>
    </source>
</evidence>
<protein>
    <recommendedName>
        <fullName evidence="3">Trichohyalin-plectin-homology domain-containing protein</fullName>
    </recommendedName>
</protein>
<feature type="compositionally biased region" description="Polar residues" evidence="2">
    <location>
        <begin position="17"/>
        <end position="32"/>
    </location>
</feature>
<gene>
    <name evidence="4" type="ORF">EXN66_Car020435</name>
</gene>
<feature type="region of interest" description="Disordered" evidence="2">
    <location>
        <begin position="331"/>
        <end position="351"/>
    </location>
</feature>
<dbReference type="Pfam" id="PF13868">
    <property type="entry name" value="TPH"/>
    <property type="match status" value="1"/>
</dbReference>
<dbReference type="PANTHER" id="PTHR28663">
    <property type="entry name" value="COILED-COIL DOMAIN-CONTAINING PROTEIN 173"/>
    <property type="match status" value="1"/>
</dbReference>
<dbReference type="InterPro" id="IPR039986">
    <property type="entry name" value="CFAP210"/>
</dbReference>
<feature type="region of interest" description="Disordered" evidence="2">
    <location>
        <begin position="15"/>
        <end position="72"/>
    </location>
</feature>
<evidence type="ECO:0000256" key="2">
    <source>
        <dbReference type="SAM" id="MobiDB-lite"/>
    </source>
</evidence>
<reference evidence="5" key="2">
    <citation type="submission" date="2019-02" db="EMBL/GenBank/DDBJ databases">
        <title>Opniocepnalus argus Var Kimnra genome.</title>
        <authorList>
            <person name="Zhou C."/>
            <person name="Xiao S."/>
        </authorList>
    </citation>
    <scope>NUCLEOTIDE SEQUENCE [LARGE SCALE GENOMIC DNA]</scope>
</reference>
<sequence length="513" mass="60605">MALNGQIPLSTADCERLQSSLNQPKSKINSRQDVVDRHALHEFSRAEPKLNKDPLREMQPSPKRKQQAQVDSFNTISAEEAKIMKQERQKMIDRARFLALQQDDRVRQFNRMLQTRYVLKENEALVKLHQKEKRISQEQKRHYDDEMRSRQDEYVKQEKEKARLKQLSNQALAAYQAKQIRENQMLREKAMQKEKEEGERIRRLGESYAQEELRNQARQRLESRKIYSKYRLEDASSKKLQREMEASKLDLEEEKSQPKQNKQAEKFRNHQLLIENVREKLAVRLKEQAAANAKKEEEIISRALAKQDAQVSKKQKEKEEKRAAMIKSIAAHRERVIQEKKQKEQAKRKSNMDWLEAQKEANKQFRQERAQKAQKARETAMECREVNQNLISQQRACAEKLRREESEAELRNAERAAERDKDMEQYIERELLLLAANTEGHDLHVDCKEPSCSCKKTEEYIDLPKLAHDQMLCIKQYLDCEHPPLSMMTRNPPPLPPLVKKSTLQLHEVNLQS</sequence>
<organism evidence="4 5">
    <name type="scientific">Channa argus</name>
    <name type="common">Northern snakehead</name>
    <name type="synonym">Ophicephalus argus</name>
    <dbReference type="NCBI Taxonomy" id="215402"/>
    <lineage>
        <taxon>Eukaryota</taxon>
        <taxon>Metazoa</taxon>
        <taxon>Chordata</taxon>
        <taxon>Craniata</taxon>
        <taxon>Vertebrata</taxon>
        <taxon>Euteleostomi</taxon>
        <taxon>Actinopterygii</taxon>
        <taxon>Neopterygii</taxon>
        <taxon>Teleostei</taxon>
        <taxon>Neoteleostei</taxon>
        <taxon>Acanthomorphata</taxon>
        <taxon>Anabantaria</taxon>
        <taxon>Anabantiformes</taxon>
        <taxon>Channoidei</taxon>
        <taxon>Channidae</taxon>
        <taxon>Channa</taxon>
    </lineage>
</organism>
<dbReference type="EMBL" id="CM015731">
    <property type="protein sequence ID" value="KAF3704745.1"/>
    <property type="molecule type" value="Genomic_DNA"/>
</dbReference>
<keyword evidence="1" id="KW-0175">Coiled coil</keyword>
<proteinExistence type="predicted"/>
<reference evidence="4 5" key="1">
    <citation type="submission" date="2019-02" db="EMBL/GenBank/DDBJ databases">
        <title>Opniocepnalus argus genome.</title>
        <authorList>
            <person name="Zhou C."/>
            <person name="Xiao S."/>
        </authorList>
    </citation>
    <scope>NUCLEOTIDE SEQUENCE [LARGE SCALE GENOMIC DNA]</scope>
    <source>
        <strain evidence="4">OARG1902GOOAL</strain>
        <tissue evidence="4">Muscle</tissue>
    </source>
</reference>
<dbReference type="AlphaFoldDB" id="A0A6G1QQB7"/>
<feature type="region of interest" description="Disordered" evidence="2">
    <location>
        <begin position="247"/>
        <end position="266"/>
    </location>
</feature>
<evidence type="ECO:0000256" key="1">
    <source>
        <dbReference type="ARBA" id="ARBA00023054"/>
    </source>
</evidence>
<dbReference type="InterPro" id="IPR043597">
    <property type="entry name" value="TPH_dom"/>
</dbReference>
<dbReference type="Proteomes" id="UP000503349">
    <property type="component" value="Chromosome 20"/>
</dbReference>
<name>A0A6G1QQB7_CHAAH</name>
<evidence type="ECO:0000259" key="3">
    <source>
        <dbReference type="Pfam" id="PF13868"/>
    </source>
</evidence>
<feature type="compositionally biased region" description="Basic and acidic residues" evidence="2">
    <location>
        <begin position="33"/>
        <end position="56"/>
    </location>
</feature>
<keyword evidence="5" id="KW-1185">Reference proteome</keyword>
<accession>A0A6G1QQB7</accession>
<dbReference type="PANTHER" id="PTHR28663:SF1">
    <property type="entry name" value="CILIA- AND FLAGELLA- ASSOCIATED PROTEIN 210"/>
    <property type="match status" value="1"/>
</dbReference>
<dbReference type="GO" id="GO:0005879">
    <property type="term" value="C:axonemal microtubule"/>
    <property type="evidence" value="ECO:0007669"/>
    <property type="project" value="TreeGrafter"/>
</dbReference>
<feature type="domain" description="Trichohyalin-plectin-homology" evidence="3">
    <location>
        <begin position="101"/>
        <end position="431"/>
    </location>
</feature>